<reference evidence="1 2" key="1">
    <citation type="submission" date="2016-02" db="EMBL/GenBank/DDBJ databases">
        <authorList>
            <person name="Wen L."/>
            <person name="He K."/>
            <person name="Yang H."/>
        </authorList>
    </citation>
    <scope>NUCLEOTIDE SEQUENCE [LARGE SCALE GENOMIC DNA]</scope>
    <source>
        <strain evidence="1 2">CMW7778B</strain>
    </source>
</reference>
<proteinExistence type="predicted"/>
<dbReference type="PATRIC" id="fig|2702.101.peg.1156"/>
<accession>A0A135Z3F7</accession>
<protein>
    <submittedName>
        <fullName evidence="1">Uncharacterized protein</fullName>
    </submittedName>
</protein>
<evidence type="ECO:0000313" key="1">
    <source>
        <dbReference type="EMBL" id="KXI16197.1"/>
    </source>
</evidence>
<comment type="caution">
    <text evidence="1">The sequence shown here is derived from an EMBL/GenBank/DDBJ whole genome shotgun (WGS) entry which is preliminary data.</text>
</comment>
<name>A0A135Z3F7_GARVA</name>
<organism evidence="1 2">
    <name type="scientific">Gardnerella vaginalis</name>
    <dbReference type="NCBI Taxonomy" id="2702"/>
    <lineage>
        <taxon>Bacteria</taxon>
        <taxon>Bacillati</taxon>
        <taxon>Actinomycetota</taxon>
        <taxon>Actinomycetes</taxon>
        <taxon>Bifidobacteriales</taxon>
        <taxon>Bifidobacteriaceae</taxon>
        <taxon>Gardnerella</taxon>
    </lineage>
</organism>
<evidence type="ECO:0000313" key="2">
    <source>
        <dbReference type="Proteomes" id="UP000070505"/>
    </source>
</evidence>
<dbReference type="EMBL" id="LSRC01000049">
    <property type="protein sequence ID" value="KXI16197.1"/>
    <property type="molecule type" value="Genomic_DNA"/>
</dbReference>
<gene>
    <name evidence="1" type="ORF">HMPREF3230_01168</name>
</gene>
<sequence length="199" mass="23339">MEDKVEDKLESQVDKSEELKEFRDGIFALRTRRFGTVAEIMIKYLYNMSESHDSAFDKYSQTEGRVEVKFSTVMKENDDKILDTNVISQCKKANLANRSMKSSDVEKGFAFDCNIQQVKTKEFQVLYYGLFFADCIRIFSMTKDEVLKCPGYSNKQHRGNEGEGQFHLNQGTLHYHMENHLKRVLTYEELYDLFSKIEE</sequence>
<dbReference type="Proteomes" id="UP000070505">
    <property type="component" value="Unassembled WGS sequence"/>
</dbReference>
<dbReference type="AlphaFoldDB" id="A0A135Z3F7"/>